<proteinExistence type="predicted"/>
<dbReference type="EMBL" id="ML208528">
    <property type="protein sequence ID" value="TFK63340.1"/>
    <property type="molecule type" value="Genomic_DNA"/>
</dbReference>
<sequence>MVDNSELTPTVADAIRVTQYFTLASSTLYLYDLLLTFDLEVDLLWPSKWTFIKALYLLQRYLPLVDMVIVTITWQFGEVSELETCEMLFLWSSWSYVVGMTLSEVVLTFRTLAVWGNTTKVRIALFLFSLGCLGPLYWILAHESFTYHSFPIPGMYCFAKAGPETRYLCWTLLTVYDIGLLILVATRAFRGHESGRAVSQSTLSQVVYQDGVLYYLYLVALSMTNVVLILSLPGHFATLLVSSIQRILYAVLASRVVLHIREQAYRTQVVMTLPNSTNTNAELEFRRSAI</sequence>
<reference evidence="1 2" key="1">
    <citation type="journal article" date="2019" name="Nat. Ecol. Evol.">
        <title>Megaphylogeny resolves global patterns of mushroom evolution.</title>
        <authorList>
            <person name="Varga T."/>
            <person name="Krizsan K."/>
            <person name="Foldi C."/>
            <person name="Dima B."/>
            <person name="Sanchez-Garcia M."/>
            <person name="Sanchez-Ramirez S."/>
            <person name="Szollosi G.J."/>
            <person name="Szarkandi J.G."/>
            <person name="Papp V."/>
            <person name="Albert L."/>
            <person name="Andreopoulos W."/>
            <person name="Angelini C."/>
            <person name="Antonin V."/>
            <person name="Barry K.W."/>
            <person name="Bougher N.L."/>
            <person name="Buchanan P."/>
            <person name="Buyck B."/>
            <person name="Bense V."/>
            <person name="Catcheside P."/>
            <person name="Chovatia M."/>
            <person name="Cooper J."/>
            <person name="Damon W."/>
            <person name="Desjardin D."/>
            <person name="Finy P."/>
            <person name="Geml J."/>
            <person name="Haridas S."/>
            <person name="Hughes K."/>
            <person name="Justo A."/>
            <person name="Karasinski D."/>
            <person name="Kautmanova I."/>
            <person name="Kiss B."/>
            <person name="Kocsube S."/>
            <person name="Kotiranta H."/>
            <person name="LaButti K.M."/>
            <person name="Lechner B.E."/>
            <person name="Liimatainen K."/>
            <person name="Lipzen A."/>
            <person name="Lukacs Z."/>
            <person name="Mihaltcheva S."/>
            <person name="Morgado L.N."/>
            <person name="Niskanen T."/>
            <person name="Noordeloos M.E."/>
            <person name="Ohm R.A."/>
            <person name="Ortiz-Santana B."/>
            <person name="Ovrebo C."/>
            <person name="Racz N."/>
            <person name="Riley R."/>
            <person name="Savchenko A."/>
            <person name="Shiryaev A."/>
            <person name="Soop K."/>
            <person name="Spirin V."/>
            <person name="Szebenyi C."/>
            <person name="Tomsovsky M."/>
            <person name="Tulloss R.E."/>
            <person name="Uehling J."/>
            <person name="Grigoriev I.V."/>
            <person name="Vagvolgyi C."/>
            <person name="Papp T."/>
            <person name="Martin F.M."/>
            <person name="Miettinen O."/>
            <person name="Hibbett D.S."/>
            <person name="Nagy L.G."/>
        </authorList>
    </citation>
    <scope>NUCLEOTIDE SEQUENCE [LARGE SCALE GENOMIC DNA]</scope>
    <source>
        <strain evidence="1 2">NL-1719</strain>
    </source>
</reference>
<name>A0ACD3AC79_9AGAR</name>
<keyword evidence="2" id="KW-1185">Reference proteome</keyword>
<protein>
    <submittedName>
        <fullName evidence="1">Uncharacterized protein</fullName>
    </submittedName>
</protein>
<accession>A0ACD3AC79</accession>
<organism evidence="1 2">
    <name type="scientific">Pluteus cervinus</name>
    <dbReference type="NCBI Taxonomy" id="181527"/>
    <lineage>
        <taxon>Eukaryota</taxon>
        <taxon>Fungi</taxon>
        <taxon>Dikarya</taxon>
        <taxon>Basidiomycota</taxon>
        <taxon>Agaricomycotina</taxon>
        <taxon>Agaricomycetes</taxon>
        <taxon>Agaricomycetidae</taxon>
        <taxon>Agaricales</taxon>
        <taxon>Pluteineae</taxon>
        <taxon>Pluteaceae</taxon>
        <taxon>Pluteus</taxon>
    </lineage>
</organism>
<dbReference type="Proteomes" id="UP000308600">
    <property type="component" value="Unassembled WGS sequence"/>
</dbReference>
<gene>
    <name evidence="1" type="ORF">BDN72DRAFT_328982</name>
</gene>
<evidence type="ECO:0000313" key="1">
    <source>
        <dbReference type="EMBL" id="TFK63340.1"/>
    </source>
</evidence>
<evidence type="ECO:0000313" key="2">
    <source>
        <dbReference type="Proteomes" id="UP000308600"/>
    </source>
</evidence>